<dbReference type="Gene3D" id="1.25.40.20">
    <property type="entry name" value="Ankyrin repeat-containing domain"/>
    <property type="match status" value="10"/>
</dbReference>
<feature type="non-terminal residue" evidence="14">
    <location>
        <position position="1772"/>
    </location>
</feature>
<evidence type="ECO:0000313" key="14">
    <source>
        <dbReference type="EMBL" id="OZC06664.1"/>
    </source>
</evidence>
<name>A0A238BNR9_9BILA</name>
<feature type="transmembrane region" description="Helical" evidence="12">
    <location>
        <begin position="1509"/>
        <end position="1536"/>
    </location>
</feature>
<keyword evidence="5 12" id="KW-1133">Transmembrane helix</keyword>
<evidence type="ECO:0000256" key="2">
    <source>
        <dbReference type="ARBA" id="ARBA00022448"/>
    </source>
</evidence>
<evidence type="ECO:0000256" key="9">
    <source>
        <dbReference type="ARBA" id="ARBA00023303"/>
    </source>
</evidence>
<feature type="repeat" description="ANK" evidence="10">
    <location>
        <begin position="1169"/>
        <end position="1201"/>
    </location>
</feature>
<feature type="domain" description="Ion transport" evidence="13">
    <location>
        <begin position="1406"/>
        <end position="1655"/>
    </location>
</feature>
<evidence type="ECO:0000256" key="10">
    <source>
        <dbReference type="PROSITE-ProRule" id="PRU00023"/>
    </source>
</evidence>
<feature type="repeat" description="ANK" evidence="10">
    <location>
        <begin position="533"/>
        <end position="565"/>
    </location>
</feature>
<evidence type="ECO:0000256" key="5">
    <source>
        <dbReference type="ARBA" id="ARBA00022989"/>
    </source>
</evidence>
<evidence type="ECO:0000256" key="4">
    <source>
        <dbReference type="ARBA" id="ARBA00022737"/>
    </source>
</evidence>
<evidence type="ECO:0000256" key="1">
    <source>
        <dbReference type="ARBA" id="ARBA00004141"/>
    </source>
</evidence>
<keyword evidence="3 12" id="KW-0812">Transmembrane</keyword>
<sequence>MAKQSDDIISPRFQNGILASALADLQKYDSVTFHYDENNGTNSISEFKLNSILTDAANKAKNQRTSRLTSDYNSPLSTYRGIIGTALRNEDSPAENGYIPSQYEWQSLASIESSFKILPSEKSLSKKPILSNGRKSLTNSLDHSLSANSSALQSPRYTERHKGNKMGMISKWLQEISESTPDLNNRKEITDALVSPRTGILGSLLKKKKSREQICKSLTSSSFSPDLIASEMNPVTKESQISKKNRSLLSLKNPEINHDKLLSLENPDDISVNRSLVSAGSKFSKDKKADNMEWAVQQSTSKETKISHASSMSINEDEFNKSVSSKLLLYAVKGEWRKMEQILNDEENLDFTITDSHGFTALFHTVKNNSIWIFNKLLRRGALLNSITKDGRTIAHVAAMFANKEMIQHLLNCKIDFKIGERTSNKTPLHFACARASKCGFYVTQILLRHWKEGRLAQDLQNCLPIHYAVKCGNMDTVQLLLEVDDSNQLMHVDANGDSLLHIACRSAAAGNTSTAELLIEKFGGSVRARTSDGSTLLHVAALSGHASTALTFLKHGVPLYMPNRRGALGLHSAAAAGFADVVQMLIARGTNVDIKTRDNYTALHVAVQAGKASVVEALLGYGADVHVHGGAIGETALHIAASLTTEDAIECAIMLLKSGAQPNVKRNDGETPLHIAARNPLSGMIRLLLSEGADPKICSNKSESVLHVAAKSCNSEAVTQILEHLSQQMTPQEIKEFVNARTIEDGLTAVHYAAQITSDQEQETAMHLAARSGNEAALLAIVDKIGAGAVQIVQNKQSKNGWSPLMEACALGHFGVAQILLQHHARVDVFDENGRTALHLAAANGHLKLTQLLLTTQNGHVKVVAVLVEDHGALLEAITLDNRTALHFAARYGQLAVAQKLLTLGANPNARDDKGQTPLHLAAENDYPDVVKLFLKMRQNNRAVLTAIDLNGFTCAHIAAMKGSLAVVKELMMIDKAMVIQAKTKTLEATALHMAATGGHNKIVKFLLENGANVEDENATGLNALHIAAYYGNSDFVMEMLKYVPASSRSEPPIYNHYVVKEFATEYGFTPLHLAAQSGHDSLVRMLLNQGVQVDAASTTMSVIPLHLAAQQGHIAVVGMLLSRSTQQQHTKDWRGRTPLHLAAMNGHYEMVSLLIAQGSNINVMDQNGWTGMHYATQAGHLSVVKLFVKSSADAQAETKEGKVPLCFAAAHNHVDCLRFLLKQKHDTHALMDDRKFIFDLMVCGKTNDNVPLKEFILQSPAPIDTAVKLSALYREMSEKEKERARDLINVSQFAEDMAVELLGITASEYNPALLLKAKDNRGRPLLDVLIENEQKEVVSYASVQRYLTEIWTGRVEWSFGKTVAFTLMVLICPPAWFYFSLPLDTRIGRAPIIKFVCHTVSHIYFTILLTIVVLNLTHKIYEVRSIVPNPVEWLLLLWLSGNLVSELSNVGGGSGLAIVKVLILVLSAIAIAVHILAFVLPALFMHHLSDDEKLHFVRTMLYLKNQLFALVLLFSFVEFLDFLTVHHLFGPWAIIIRDLMYDLLRFLVILLLFIAGFTLHITSIFQPAYQPADTDDAQWMRLASPEQTLEMLFFSLFGLVEPDTMPPLHLVPDFGKIILKMIFGIYLLVTLIVLINLLIAMMSDTYQRIQAQSDKEWKFGRAILIRQMNKRSATPAPINMLTKLIVVLKVAYRNNSMFMPISAASYVSHESIVKYQIPNLSDSKIGYDGRLEWNPTESVEIAIQKFRNAVLNANIEVIKRFLQDLQNLTL</sequence>
<dbReference type="SUPFAM" id="SSF48403">
    <property type="entry name" value="Ankyrin repeat"/>
    <property type="match status" value="3"/>
</dbReference>
<feature type="repeat" description="ANK" evidence="10">
    <location>
        <begin position="1068"/>
        <end position="1100"/>
    </location>
</feature>
<comment type="subcellular location">
    <subcellularLocation>
        <location evidence="1">Membrane</location>
        <topology evidence="1">Multi-pass membrane protein</topology>
    </subcellularLocation>
</comment>
<feature type="transmembrane region" description="Helical" evidence="12">
    <location>
        <begin position="1548"/>
        <end position="1567"/>
    </location>
</feature>
<feature type="repeat" description="ANK" evidence="10">
    <location>
        <begin position="834"/>
        <end position="855"/>
    </location>
</feature>
<evidence type="ECO:0000256" key="7">
    <source>
        <dbReference type="ARBA" id="ARBA00023065"/>
    </source>
</evidence>
<feature type="transmembrane region" description="Helical" evidence="12">
    <location>
        <begin position="1365"/>
        <end position="1383"/>
    </location>
</feature>
<dbReference type="PANTHER" id="PTHR24198:SF165">
    <property type="entry name" value="ANKYRIN REPEAT-CONTAINING PROTEIN-RELATED"/>
    <property type="match status" value="1"/>
</dbReference>
<feature type="repeat" description="ANK" evidence="10">
    <location>
        <begin position="915"/>
        <end position="937"/>
    </location>
</feature>
<feature type="transmembrane region" description="Helical" evidence="12">
    <location>
        <begin position="1619"/>
        <end position="1641"/>
    </location>
</feature>
<feature type="transmembrane region" description="Helical" evidence="12">
    <location>
        <begin position="1435"/>
        <end position="1452"/>
    </location>
</feature>
<evidence type="ECO:0000256" key="12">
    <source>
        <dbReference type="SAM" id="Phobius"/>
    </source>
</evidence>
<evidence type="ECO:0000313" key="15">
    <source>
        <dbReference type="Proteomes" id="UP000242913"/>
    </source>
</evidence>
<keyword evidence="2" id="KW-0813">Transport</keyword>
<organism evidence="14 15">
    <name type="scientific">Onchocerca flexuosa</name>
    <dbReference type="NCBI Taxonomy" id="387005"/>
    <lineage>
        <taxon>Eukaryota</taxon>
        <taxon>Metazoa</taxon>
        <taxon>Ecdysozoa</taxon>
        <taxon>Nematoda</taxon>
        <taxon>Chromadorea</taxon>
        <taxon>Rhabditida</taxon>
        <taxon>Spirurina</taxon>
        <taxon>Spiruromorpha</taxon>
        <taxon>Filarioidea</taxon>
        <taxon>Onchocercidae</taxon>
        <taxon>Onchocerca</taxon>
    </lineage>
</organism>
<dbReference type="Proteomes" id="UP000242913">
    <property type="component" value="Unassembled WGS sequence"/>
</dbReference>
<dbReference type="GO" id="GO:0005262">
    <property type="term" value="F:calcium channel activity"/>
    <property type="evidence" value="ECO:0007669"/>
    <property type="project" value="InterPro"/>
</dbReference>
<feature type="repeat" description="ANK" evidence="10">
    <location>
        <begin position="801"/>
        <end position="833"/>
    </location>
</feature>
<keyword evidence="7" id="KW-0406">Ion transport</keyword>
<feature type="compositionally biased region" description="Polar residues" evidence="11">
    <location>
        <begin position="138"/>
        <end position="156"/>
    </location>
</feature>
<dbReference type="PRINTS" id="PR01097">
    <property type="entry name" value="TRNSRECEPTRP"/>
</dbReference>
<gene>
    <name evidence="14" type="ORF">X798_06351</name>
</gene>
<evidence type="ECO:0000256" key="6">
    <source>
        <dbReference type="ARBA" id="ARBA00023043"/>
    </source>
</evidence>
<protein>
    <submittedName>
        <fullName evidence="14">Tat pathway signal sequence domain protein</fullName>
    </submittedName>
</protein>
<keyword evidence="9" id="KW-0407">Ion channel</keyword>
<feature type="repeat" description="ANK" evidence="10">
    <location>
        <begin position="1136"/>
        <end position="1168"/>
    </location>
</feature>
<dbReference type="EMBL" id="KZ270076">
    <property type="protein sequence ID" value="OZC06664.1"/>
    <property type="molecule type" value="Genomic_DNA"/>
</dbReference>
<feature type="transmembrane region" description="Helical" evidence="12">
    <location>
        <begin position="1404"/>
        <end position="1423"/>
    </location>
</feature>
<dbReference type="PRINTS" id="PR01415">
    <property type="entry name" value="ANKYRIN"/>
</dbReference>
<accession>A0A238BNR9</accession>
<evidence type="ECO:0000256" key="8">
    <source>
        <dbReference type="ARBA" id="ARBA00023136"/>
    </source>
</evidence>
<evidence type="ECO:0000256" key="3">
    <source>
        <dbReference type="ARBA" id="ARBA00022692"/>
    </source>
</evidence>
<dbReference type="GO" id="GO:0016020">
    <property type="term" value="C:membrane"/>
    <property type="evidence" value="ECO:0007669"/>
    <property type="project" value="UniProtKB-SubCell"/>
</dbReference>
<dbReference type="Pfam" id="PF00023">
    <property type="entry name" value="Ank"/>
    <property type="match status" value="1"/>
</dbReference>
<dbReference type="PANTHER" id="PTHR24198">
    <property type="entry name" value="ANKYRIN REPEAT AND PROTEIN KINASE DOMAIN-CONTAINING PROTEIN"/>
    <property type="match status" value="1"/>
</dbReference>
<dbReference type="InterPro" id="IPR002110">
    <property type="entry name" value="Ankyrin_rpt"/>
</dbReference>
<dbReference type="PROSITE" id="PS50088">
    <property type="entry name" value="ANK_REPEAT"/>
    <property type="match status" value="13"/>
</dbReference>
<reference evidence="14 15" key="1">
    <citation type="submission" date="2015-12" db="EMBL/GenBank/DDBJ databases">
        <title>Draft genome of the nematode, Onchocerca flexuosa.</title>
        <authorList>
            <person name="Mitreva M."/>
        </authorList>
    </citation>
    <scope>NUCLEOTIDE SEQUENCE [LARGE SCALE GENOMIC DNA]</scope>
    <source>
        <strain evidence="14">Red Deer</strain>
    </source>
</reference>
<feature type="transmembrane region" description="Helical" evidence="12">
    <location>
        <begin position="1464"/>
        <end position="1489"/>
    </location>
</feature>
<dbReference type="InterPro" id="IPR036770">
    <property type="entry name" value="Ankyrin_rpt-contain_sf"/>
</dbReference>
<feature type="repeat" description="ANK" evidence="10">
    <location>
        <begin position="669"/>
        <end position="701"/>
    </location>
</feature>
<feature type="repeat" description="ANK" evidence="10">
    <location>
        <begin position="882"/>
        <end position="914"/>
    </location>
</feature>
<feature type="repeat" description="ANK" evidence="10">
    <location>
        <begin position="988"/>
        <end position="1020"/>
    </location>
</feature>
<dbReference type="InterPro" id="IPR005821">
    <property type="entry name" value="Ion_trans_dom"/>
</dbReference>
<dbReference type="OrthoDB" id="195446at2759"/>
<dbReference type="Pfam" id="PF12796">
    <property type="entry name" value="Ank_2"/>
    <property type="match status" value="7"/>
</dbReference>
<feature type="repeat" description="ANK" evidence="10">
    <location>
        <begin position="599"/>
        <end position="631"/>
    </location>
</feature>
<keyword evidence="4" id="KW-0677">Repeat</keyword>
<keyword evidence="15" id="KW-1185">Reference proteome</keyword>
<keyword evidence="6 10" id="KW-0040">ANK repeat</keyword>
<feature type="repeat" description="ANK" evidence="10">
    <location>
        <begin position="566"/>
        <end position="598"/>
    </location>
</feature>
<feature type="repeat" description="ANK" evidence="10">
    <location>
        <begin position="633"/>
        <end position="668"/>
    </location>
</feature>
<dbReference type="SMART" id="SM00248">
    <property type="entry name" value="ANK"/>
    <property type="match status" value="23"/>
</dbReference>
<evidence type="ECO:0000259" key="13">
    <source>
        <dbReference type="Pfam" id="PF00520"/>
    </source>
</evidence>
<feature type="region of interest" description="Disordered" evidence="11">
    <location>
        <begin position="138"/>
        <end position="160"/>
    </location>
</feature>
<dbReference type="Pfam" id="PF00520">
    <property type="entry name" value="Ion_trans"/>
    <property type="match status" value="1"/>
</dbReference>
<evidence type="ECO:0000256" key="11">
    <source>
        <dbReference type="SAM" id="MobiDB-lite"/>
    </source>
</evidence>
<proteinExistence type="predicted"/>
<dbReference type="PROSITE" id="PS50297">
    <property type="entry name" value="ANK_REP_REGION"/>
    <property type="match status" value="11"/>
</dbReference>
<dbReference type="InterPro" id="IPR002153">
    <property type="entry name" value="TRPC_channel"/>
</dbReference>
<keyword evidence="8 12" id="KW-0472">Membrane</keyword>